<dbReference type="InterPro" id="IPR050482">
    <property type="entry name" value="Sensor_HK_TwoCompSys"/>
</dbReference>
<dbReference type="EMBL" id="RCIY01000002">
    <property type="protein sequence ID" value="TGG89875.1"/>
    <property type="molecule type" value="Genomic_DNA"/>
</dbReference>
<dbReference type="InterPro" id="IPR003594">
    <property type="entry name" value="HATPase_dom"/>
</dbReference>
<feature type="transmembrane region" description="Helical" evidence="10">
    <location>
        <begin position="76"/>
        <end position="102"/>
    </location>
</feature>
<keyword evidence="4" id="KW-0808">Transferase</keyword>
<sequence length="472" mass="50594">MTRSRTTGRTERAEPAHPPGRTPYGAAPGSPLPGDDRPASRPEGRPRVPWWGRPAAALRAAVLGFPLMLLSLGVSLALFLALLLSLVLLLLGVGFFTTPWLVHAVRMHANQRRALAAHWAGLTVLAPYRPLPPGPRGVTGHVERTVRLLKDPATWRDLAWLITDAVAGFLLALLPAALLAFAAEGWVIFAGLWRTVAGDYWYAFIHVDSYGDAVGCAVLGSVFLLIALFVNPYLFTGHFRLARALLAPTRGALLARRVEQLYETRHDAVDSSAAELRRIERDLHDGAQARLVAMGMSLGAIEALVERDPARAKEMIAQARENSAEALTELRDLVRGIHPPVLAERGLGDAAKALALRMAIPVEVDVDLPGRFPEPVESAAYFAVSEVLTNAAKHAGAERVWLDIHHAAADGGMLRIAVTDDGRGGADLAKGSGLAGVERRLGQFDGILALNSPPGGPTMITMEIPCHPTKPA</sequence>
<evidence type="ECO:0000256" key="3">
    <source>
        <dbReference type="ARBA" id="ARBA00022553"/>
    </source>
</evidence>
<dbReference type="Pfam" id="PF07730">
    <property type="entry name" value="HisKA_3"/>
    <property type="match status" value="1"/>
</dbReference>
<evidence type="ECO:0000256" key="4">
    <source>
        <dbReference type="ARBA" id="ARBA00022679"/>
    </source>
</evidence>
<keyword evidence="5" id="KW-0547">Nucleotide-binding</keyword>
<feature type="domain" description="Histidine kinase/HSP90-like ATPase" evidence="11">
    <location>
        <begin position="379"/>
        <end position="466"/>
    </location>
</feature>
<dbReference type="InterPro" id="IPR036890">
    <property type="entry name" value="HATPase_C_sf"/>
</dbReference>
<dbReference type="PANTHER" id="PTHR24421">
    <property type="entry name" value="NITRATE/NITRITE SENSOR PROTEIN NARX-RELATED"/>
    <property type="match status" value="1"/>
</dbReference>
<feature type="domain" description="Putative sensor" evidence="13">
    <location>
        <begin position="70"/>
        <end position="246"/>
    </location>
</feature>
<evidence type="ECO:0000256" key="10">
    <source>
        <dbReference type="SAM" id="Phobius"/>
    </source>
</evidence>
<evidence type="ECO:0000256" key="6">
    <source>
        <dbReference type="ARBA" id="ARBA00022777"/>
    </source>
</evidence>
<evidence type="ECO:0000256" key="1">
    <source>
        <dbReference type="ARBA" id="ARBA00000085"/>
    </source>
</evidence>
<feature type="transmembrane region" description="Helical" evidence="10">
    <location>
        <begin position="158"/>
        <end position="179"/>
    </location>
</feature>
<protein>
    <recommendedName>
        <fullName evidence="2">histidine kinase</fullName>
        <ecNumber evidence="2">2.7.13.3</ecNumber>
    </recommendedName>
</protein>
<dbReference type="Gene3D" id="1.20.5.1930">
    <property type="match status" value="1"/>
</dbReference>
<dbReference type="InterPro" id="IPR025828">
    <property type="entry name" value="Put_sensor_dom"/>
</dbReference>
<dbReference type="AlphaFoldDB" id="A0A8H1QUE3"/>
<proteinExistence type="predicted"/>
<feature type="transmembrane region" description="Helical" evidence="10">
    <location>
        <begin position="50"/>
        <end position="70"/>
    </location>
</feature>
<dbReference type="EC" id="2.7.13.3" evidence="2"/>
<keyword evidence="3" id="KW-0597">Phosphoprotein</keyword>
<feature type="domain" description="Signal transduction histidine kinase subgroup 3 dimerisation and phosphoacceptor" evidence="12">
    <location>
        <begin position="275"/>
        <end position="342"/>
    </location>
</feature>
<evidence type="ECO:0000259" key="13">
    <source>
        <dbReference type="Pfam" id="PF13796"/>
    </source>
</evidence>
<keyword evidence="8" id="KW-0902">Two-component regulatory system</keyword>
<keyword evidence="6 14" id="KW-0418">Kinase</keyword>
<evidence type="ECO:0000313" key="15">
    <source>
        <dbReference type="Proteomes" id="UP000298111"/>
    </source>
</evidence>
<feature type="region of interest" description="Disordered" evidence="9">
    <location>
        <begin position="1"/>
        <end position="46"/>
    </location>
</feature>
<dbReference type="GO" id="GO:0016020">
    <property type="term" value="C:membrane"/>
    <property type="evidence" value="ECO:0007669"/>
    <property type="project" value="InterPro"/>
</dbReference>
<dbReference type="Pfam" id="PF02518">
    <property type="entry name" value="HATPase_c"/>
    <property type="match status" value="1"/>
</dbReference>
<comment type="caution">
    <text evidence="14">The sequence shown here is derived from an EMBL/GenBank/DDBJ whole genome shotgun (WGS) entry which is preliminary data.</text>
</comment>
<keyword evidence="7" id="KW-0067">ATP-binding</keyword>
<feature type="transmembrane region" description="Helical" evidence="10">
    <location>
        <begin position="186"/>
        <end position="204"/>
    </location>
</feature>
<evidence type="ECO:0000256" key="5">
    <source>
        <dbReference type="ARBA" id="ARBA00022741"/>
    </source>
</evidence>
<dbReference type="InterPro" id="IPR011712">
    <property type="entry name" value="Sig_transdc_His_kin_sub3_dim/P"/>
</dbReference>
<reference evidence="14 15" key="1">
    <citation type="submission" date="2018-10" db="EMBL/GenBank/DDBJ databases">
        <title>Isolation of pseudouridimycin from Streptomyces albus DSM 40763.</title>
        <authorList>
            <person name="Rosenqvist P."/>
            <person name="Metsae-Ketelae M."/>
            <person name="Virta P."/>
        </authorList>
    </citation>
    <scope>NUCLEOTIDE SEQUENCE [LARGE SCALE GENOMIC DNA]</scope>
    <source>
        <strain evidence="14 15">DSM 40763</strain>
    </source>
</reference>
<dbReference type="Proteomes" id="UP000298111">
    <property type="component" value="Unassembled WGS sequence"/>
</dbReference>
<dbReference type="Gene3D" id="3.30.565.10">
    <property type="entry name" value="Histidine kinase-like ATPase, C-terminal domain"/>
    <property type="match status" value="1"/>
</dbReference>
<evidence type="ECO:0000259" key="11">
    <source>
        <dbReference type="Pfam" id="PF02518"/>
    </source>
</evidence>
<keyword evidence="10" id="KW-0812">Transmembrane</keyword>
<dbReference type="GO" id="GO:0000155">
    <property type="term" value="F:phosphorelay sensor kinase activity"/>
    <property type="evidence" value="ECO:0007669"/>
    <property type="project" value="InterPro"/>
</dbReference>
<keyword evidence="10" id="KW-1133">Transmembrane helix</keyword>
<evidence type="ECO:0000259" key="12">
    <source>
        <dbReference type="Pfam" id="PF07730"/>
    </source>
</evidence>
<comment type="catalytic activity">
    <reaction evidence="1">
        <text>ATP + protein L-histidine = ADP + protein N-phospho-L-histidine.</text>
        <dbReference type="EC" id="2.7.13.3"/>
    </reaction>
</comment>
<evidence type="ECO:0000256" key="2">
    <source>
        <dbReference type="ARBA" id="ARBA00012438"/>
    </source>
</evidence>
<evidence type="ECO:0000256" key="8">
    <source>
        <dbReference type="ARBA" id="ARBA00023012"/>
    </source>
</evidence>
<dbReference type="Pfam" id="PF13796">
    <property type="entry name" value="Sensor"/>
    <property type="match status" value="1"/>
</dbReference>
<organism evidence="14 15">
    <name type="scientific">Streptomyces albus</name>
    <dbReference type="NCBI Taxonomy" id="1888"/>
    <lineage>
        <taxon>Bacteria</taxon>
        <taxon>Bacillati</taxon>
        <taxon>Actinomycetota</taxon>
        <taxon>Actinomycetes</taxon>
        <taxon>Kitasatosporales</taxon>
        <taxon>Streptomycetaceae</taxon>
        <taxon>Streptomyces</taxon>
    </lineage>
</organism>
<dbReference type="GO" id="GO:0046983">
    <property type="term" value="F:protein dimerization activity"/>
    <property type="evidence" value="ECO:0007669"/>
    <property type="project" value="InterPro"/>
</dbReference>
<name>A0A8H1QUE3_9ACTN</name>
<dbReference type="PANTHER" id="PTHR24421:SF10">
    <property type="entry name" value="NITRATE_NITRITE SENSOR PROTEIN NARQ"/>
    <property type="match status" value="1"/>
</dbReference>
<keyword evidence="10" id="KW-0472">Membrane</keyword>
<dbReference type="CDD" id="cd16917">
    <property type="entry name" value="HATPase_UhpB-NarQ-NarX-like"/>
    <property type="match status" value="1"/>
</dbReference>
<accession>A0A8H1QUE3</accession>
<gene>
    <name evidence="14" type="ORF">D8771_00585</name>
</gene>
<feature type="transmembrane region" description="Helical" evidence="10">
    <location>
        <begin position="210"/>
        <end position="235"/>
    </location>
</feature>
<evidence type="ECO:0000313" key="14">
    <source>
        <dbReference type="EMBL" id="TGG89875.1"/>
    </source>
</evidence>
<evidence type="ECO:0000256" key="7">
    <source>
        <dbReference type="ARBA" id="ARBA00022840"/>
    </source>
</evidence>
<dbReference type="GO" id="GO:0005524">
    <property type="term" value="F:ATP binding"/>
    <property type="evidence" value="ECO:0007669"/>
    <property type="project" value="UniProtKB-KW"/>
</dbReference>
<feature type="compositionally biased region" description="Basic and acidic residues" evidence="9">
    <location>
        <begin position="34"/>
        <end position="46"/>
    </location>
</feature>
<dbReference type="SUPFAM" id="SSF55874">
    <property type="entry name" value="ATPase domain of HSP90 chaperone/DNA topoisomerase II/histidine kinase"/>
    <property type="match status" value="1"/>
</dbReference>
<evidence type="ECO:0000256" key="9">
    <source>
        <dbReference type="SAM" id="MobiDB-lite"/>
    </source>
</evidence>